<reference evidence="11" key="1">
    <citation type="submission" date="2015-09" db="EMBL/GenBank/DDBJ databases">
        <title>Scylla olivacea transcriptome.</title>
        <authorList>
            <person name="Ikhwanuddin M."/>
        </authorList>
    </citation>
    <scope>NUCLEOTIDE SEQUENCE</scope>
</reference>
<feature type="domain" description="Myosin motor" evidence="10">
    <location>
        <begin position="487"/>
        <end position="1244"/>
    </location>
</feature>
<feature type="compositionally biased region" description="Basic residues" evidence="8">
    <location>
        <begin position="20"/>
        <end position="35"/>
    </location>
</feature>
<dbReference type="PANTHER" id="PTHR45615:SF36">
    <property type="entry name" value="MYOSIN HEAVY CHAIN-LIKE, ISOFORM B-RELATED"/>
    <property type="match status" value="1"/>
</dbReference>
<keyword evidence="3 7" id="KW-0175">Coiled coil</keyword>
<comment type="caution">
    <text evidence="6">Lacks conserved residue(s) required for the propagation of feature annotation.</text>
</comment>
<feature type="compositionally biased region" description="Acidic residues" evidence="8">
    <location>
        <begin position="2001"/>
        <end position="2014"/>
    </location>
</feature>
<dbReference type="GO" id="GO:0051015">
    <property type="term" value="F:actin filament binding"/>
    <property type="evidence" value="ECO:0007669"/>
    <property type="project" value="TreeGrafter"/>
</dbReference>
<dbReference type="EMBL" id="GDRN01109969">
    <property type="protein sequence ID" value="JAI56993.1"/>
    <property type="molecule type" value="Transcribed_RNA"/>
</dbReference>
<dbReference type="Gene3D" id="1.20.120.720">
    <property type="entry name" value="Myosin VI head, motor domain, U50 subdomain"/>
    <property type="match status" value="1"/>
</dbReference>
<dbReference type="PANTHER" id="PTHR45615">
    <property type="entry name" value="MYOSIN HEAVY CHAIN, NON-MUSCLE"/>
    <property type="match status" value="1"/>
</dbReference>
<feature type="coiled-coil region" evidence="7">
    <location>
        <begin position="1766"/>
        <end position="1995"/>
    </location>
</feature>
<dbReference type="GO" id="GO:0003774">
    <property type="term" value="F:cytoskeletal motor activity"/>
    <property type="evidence" value="ECO:0007669"/>
    <property type="project" value="UniProtKB-UniRule"/>
</dbReference>
<dbReference type="PRINTS" id="PR00193">
    <property type="entry name" value="MYOSINHEAVY"/>
</dbReference>
<dbReference type="Gene3D" id="1.20.5.340">
    <property type="match status" value="1"/>
</dbReference>
<keyword evidence="5 6" id="KW-0505">Motor protein</keyword>
<dbReference type="InterPro" id="IPR036034">
    <property type="entry name" value="PDZ_sf"/>
</dbReference>
<evidence type="ECO:0000256" key="5">
    <source>
        <dbReference type="ARBA" id="ARBA00023175"/>
    </source>
</evidence>
<keyword evidence="6" id="KW-0009">Actin-binding</keyword>
<dbReference type="FunFam" id="2.30.42.10:FF:000059">
    <property type="entry name" value="unconventional myosin-XVIIIa isoform X1"/>
    <property type="match status" value="1"/>
</dbReference>
<feature type="region of interest" description="Disordered" evidence="8">
    <location>
        <begin position="1"/>
        <end position="44"/>
    </location>
</feature>
<evidence type="ECO:0000259" key="9">
    <source>
        <dbReference type="PROSITE" id="PS50106"/>
    </source>
</evidence>
<evidence type="ECO:0008006" key="12">
    <source>
        <dbReference type="Google" id="ProtNLM"/>
    </source>
</evidence>
<dbReference type="GO" id="GO:0016460">
    <property type="term" value="C:myosin II complex"/>
    <property type="evidence" value="ECO:0007669"/>
    <property type="project" value="TreeGrafter"/>
</dbReference>
<dbReference type="CDD" id="cd01386">
    <property type="entry name" value="MYSc_Myo18"/>
    <property type="match status" value="1"/>
</dbReference>
<dbReference type="SMART" id="SM00228">
    <property type="entry name" value="PDZ"/>
    <property type="match status" value="1"/>
</dbReference>
<dbReference type="Pfam" id="PF24556">
    <property type="entry name" value="SH3_Myosin-XVIIIa"/>
    <property type="match status" value="1"/>
</dbReference>
<feature type="binding site" evidence="6">
    <location>
        <begin position="580"/>
        <end position="587"/>
    </location>
    <ligand>
        <name>ATP</name>
        <dbReference type="ChEBI" id="CHEBI:30616"/>
    </ligand>
</feature>
<dbReference type="PROSITE" id="PS50096">
    <property type="entry name" value="IQ"/>
    <property type="match status" value="1"/>
</dbReference>
<dbReference type="InterPro" id="IPR000048">
    <property type="entry name" value="IQ_motif_EF-hand-BS"/>
</dbReference>
<dbReference type="GO" id="GO:0031032">
    <property type="term" value="P:actomyosin structure organization"/>
    <property type="evidence" value="ECO:0007669"/>
    <property type="project" value="TreeGrafter"/>
</dbReference>
<dbReference type="InterPro" id="IPR036961">
    <property type="entry name" value="Kinesin_motor_dom_sf"/>
</dbReference>
<dbReference type="Gene3D" id="6.20.240.20">
    <property type="match status" value="1"/>
</dbReference>
<evidence type="ECO:0000256" key="3">
    <source>
        <dbReference type="ARBA" id="ARBA00023054"/>
    </source>
</evidence>
<keyword evidence="4 6" id="KW-0518">Myosin</keyword>
<proteinExistence type="inferred from homology"/>
<feature type="compositionally biased region" description="Low complexity" evidence="8">
    <location>
        <begin position="111"/>
        <end position="126"/>
    </location>
</feature>
<dbReference type="Gene3D" id="3.40.850.10">
    <property type="entry name" value="Kinesin motor domain"/>
    <property type="match status" value="1"/>
</dbReference>
<sequence length="2076" mass="234674">MPGNMFGFMKKDKDKDEDRRKKKDKKERKEAKRSKDRATLTLDELKRLDEARRSLIGKSRKKKDDKLPSGITADYMEQFRSGLDLDQSEVDLSSAGTFQELRDRYEALASASSLQSDSSSDGVSLRSGGGLAPRPPKRGILKGRCSSEMEGLEYQGVSGDIDDESSLMENTRQNELIMYENLRQERSLLLDCQRQIHANAQANARRLSNGSGPVSPRSPQGQPFIPMLSPQHHGKVLEASLPSTPTSPVPVGEGVGHHHTKTFAADLRLPALVPPQAPAPRTLTIDRSPAGDFGFSLRRAQVVERGPDNTETRRTIVFAEPGTVGRANVTGLLPGDRLLQVNGISVENKIRDEIIELIKASPNCVTLVVQPVAELVELSVRQFVDGREVTLNQEQIQSGTLKRSPSKRLAHQVARSEEQVAAARAWLEAERVWLVHRGGFCAARQLRETDAGVALPEGRVRLKLEHNGDVIEVDEDDVEKANPPPYDRCEDLAQLRYLNESSVLHTLRQRYGSNLIHTYAGAAMVVINPTSPLAIYSEKVIQMFKGCKLEDMPPHIYSAAQASYRDLLATRRDQSIVFLGRSGAGKTTNFRHVLHYLALAAGTTNKILTVEKLNAISTLLEAFGNSRTVMNTNATRFTQIFSLDFDHSGQIASASVQVYMPEKTRVVRRPEGEPNYHIFYQLLSGADSDLRRTLGLENLSEPNLFMTPLQRSEDRQKAGIAWARIRAALDVLGVSPEEQHAIWCVLAAIYHLGTAGATRAATGNKFQFSKPGSSQRAASLLGTSVEELARSIFYSTPTTPSSRASFRTTSPTERPTERPEGLEALEGMATGLYSEAFNAIVALINRCISTSAHTSNSILVVDAPGFQNPASCGRTSGATFHDLCHNYTQERFQMLFHDTTFTAQTDRYAQENIEYGDVADEIGTPAPLIALIDKASSNCVVRTSQVDLRESDRRGLLWLLDEEAIFPGATDQSFLERLYAHYGDREYSQLLKKGASPEQFTLQHFQGTNPVTYSIQNWLRASRENPVMRQAAALLQESNKETLSRLFVFSRGPVSNTISGSVVGIEGSQSLRRASSIRRAFTTGTAGIKRKSVCLQVKFTVDGIIENLRRSKLRFIHCLLPQHNAGLCDLKGSLIMPNKTNNSCEDILLNVPLVRSQLRGCQILDALRLHKQGFPEHLQYSEFRRRFAVLAPTEARSQNPVLDERAAVEAILAHLDLDASSYRLGLSQIFFRTGAVSRLEEQRDLVLTDVVTHFQAHCRGYLARKRLEKRKVQETAIRCIQKNVRKFMAVRDWPWWRLLVRVTPLLNVHRTEEDLRATKDELEAVRARLEKAEKERMTLKHENEKMEARLAEVTADLSEEHNTAHLAGERLEAEQAERMKLEKEVERLQNNMRMMSTANGKLEMEKQALQSEVLNGEAEHDDEEAADASLYRRKYEWCLREIELLKKQLKQQQEDDLDHLLLLKKQLEKKVADAYEETEEQRQVVAQVKRKSQRIQAEMNDLKILLEEQTSRNNLLEKKQRKFDQDMMAAQEELRHERTNKDKVQREKDQILSEKYSFEQEVATLKLELELKEEKLTALNRQLEDLNFTGKSEEEVAVLKKAKHDLELRVKDQEEELDDLAGQVQMLEGAKVRLEMSIEQMRKENRREVSQREEELEEVRLSAQKKIKALESQLENEHEERTLLVREKHELERRVSDLQDRNVGQVDEEYVHKLKKELKKTKALLRDTQTMLEKSQSEGGQKLLIRQLKTQLEDAEFAKTAAIKARQCAEADLSDLTSQMEEAQRSRKEAEDRCARIGKERAEIQTQLEESEEEVAEVMKKYKSVVSQLSVDQITLSEQTQQIAELEHEKQVLHERLLELSSKVEVLEGETANIHTQRRLELKIKEVESKLELEQTTRQRLESQISRLKDQLERVTGDCDSARLKEAQAVEQNKRVARQLRDAKEDLATLQQRHTDAVNKKSEMEKQLELADSEVATLKSDLKLAFKRIEDLQQAIQGDLNDSDSDLSDSDSDSDGSLSSYLTASLKQQMSSSNSTLRTPPSEVHQLDRAEQPTSPCSEAISEDLDEAAATRESFA</sequence>
<evidence type="ECO:0000313" key="11">
    <source>
        <dbReference type="EMBL" id="JAI56993.1"/>
    </source>
</evidence>
<evidence type="ECO:0000259" key="10">
    <source>
        <dbReference type="PROSITE" id="PS51456"/>
    </source>
</evidence>
<dbReference type="SUPFAM" id="SSF52540">
    <property type="entry name" value="P-loop containing nucleoside triphosphate hydrolases"/>
    <property type="match status" value="1"/>
</dbReference>
<dbReference type="InterPro" id="IPR001478">
    <property type="entry name" value="PDZ"/>
</dbReference>
<feature type="compositionally biased region" description="Basic and acidic residues" evidence="8">
    <location>
        <begin position="9"/>
        <end position="19"/>
    </location>
</feature>
<protein>
    <recommendedName>
        <fullName evidence="12">Myosin motor domain-containing protein</fullName>
    </recommendedName>
</protein>
<dbReference type="InterPro" id="IPR027417">
    <property type="entry name" value="P-loop_NTPase"/>
</dbReference>
<dbReference type="GO" id="GO:0005737">
    <property type="term" value="C:cytoplasm"/>
    <property type="evidence" value="ECO:0007669"/>
    <property type="project" value="UniProtKB-ARBA"/>
</dbReference>
<dbReference type="SUPFAM" id="SSF50156">
    <property type="entry name" value="PDZ domain-like"/>
    <property type="match status" value="1"/>
</dbReference>
<feature type="coiled-coil region" evidence="7">
    <location>
        <begin position="1308"/>
        <end position="1738"/>
    </location>
</feature>
<dbReference type="Gene3D" id="4.10.270.10">
    <property type="entry name" value="Myosin, subunit A"/>
    <property type="match status" value="1"/>
</dbReference>
<dbReference type="SUPFAM" id="SSF57997">
    <property type="entry name" value="Tropomyosin"/>
    <property type="match status" value="1"/>
</dbReference>
<evidence type="ECO:0000256" key="8">
    <source>
        <dbReference type="SAM" id="MobiDB-lite"/>
    </source>
</evidence>
<feature type="region of interest" description="Disordered" evidence="8">
    <location>
        <begin position="203"/>
        <end position="223"/>
    </location>
</feature>
<dbReference type="Gene3D" id="1.20.58.530">
    <property type="match status" value="1"/>
</dbReference>
<dbReference type="Gene3D" id="2.30.42.10">
    <property type="match status" value="1"/>
</dbReference>
<name>A0A0P4W1V9_SCYOL</name>
<evidence type="ECO:0000256" key="1">
    <source>
        <dbReference type="ARBA" id="ARBA00022741"/>
    </source>
</evidence>
<dbReference type="CDD" id="cd06747">
    <property type="entry name" value="PDZ_MYO18-like"/>
    <property type="match status" value="1"/>
</dbReference>
<dbReference type="InterPro" id="IPR057772">
    <property type="entry name" value="SH3_Myo18a"/>
</dbReference>
<dbReference type="PROSITE" id="PS50106">
    <property type="entry name" value="PDZ"/>
    <property type="match status" value="1"/>
</dbReference>
<dbReference type="InterPro" id="IPR036064">
    <property type="entry name" value="MYSc_Myo18"/>
</dbReference>
<feature type="compositionally biased region" description="Polar residues" evidence="8">
    <location>
        <begin position="796"/>
        <end position="806"/>
    </location>
</feature>
<dbReference type="PROSITE" id="PS51456">
    <property type="entry name" value="MYOSIN_MOTOR"/>
    <property type="match status" value="1"/>
</dbReference>
<dbReference type="Gene3D" id="1.10.10.820">
    <property type="match status" value="1"/>
</dbReference>
<dbReference type="GO" id="GO:0032982">
    <property type="term" value="C:myosin filament"/>
    <property type="evidence" value="ECO:0007669"/>
    <property type="project" value="TreeGrafter"/>
</dbReference>
<organism evidence="11">
    <name type="scientific">Scylla olivacea</name>
    <name type="common">Orange mud crab</name>
    <name type="synonym">Cancer olivacea</name>
    <dbReference type="NCBI Taxonomy" id="85551"/>
    <lineage>
        <taxon>Eukaryota</taxon>
        <taxon>Metazoa</taxon>
        <taxon>Ecdysozoa</taxon>
        <taxon>Arthropoda</taxon>
        <taxon>Crustacea</taxon>
        <taxon>Multicrustacea</taxon>
        <taxon>Malacostraca</taxon>
        <taxon>Eumalacostraca</taxon>
        <taxon>Eucarida</taxon>
        <taxon>Decapoda</taxon>
        <taxon>Pleocyemata</taxon>
        <taxon>Brachyura</taxon>
        <taxon>Eubrachyura</taxon>
        <taxon>Portunoidea</taxon>
        <taxon>Portunidae</taxon>
        <taxon>Portuninae</taxon>
        <taxon>Scylla</taxon>
    </lineage>
</organism>
<evidence type="ECO:0000256" key="6">
    <source>
        <dbReference type="PROSITE-ProRule" id="PRU00782"/>
    </source>
</evidence>
<dbReference type="Pfam" id="PF00063">
    <property type="entry name" value="Myosin_head"/>
    <property type="match status" value="1"/>
</dbReference>
<dbReference type="SMART" id="SM00242">
    <property type="entry name" value="MYSc"/>
    <property type="match status" value="1"/>
</dbReference>
<feature type="region of interest" description="Disordered" evidence="8">
    <location>
        <begin position="796"/>
        <end position="819"/>
    </location>
</feature>
<dbReference type="Pfam" id="PF00612">
    <property type="entry name" value="IQ"/>
    <property type="match status" value="1"/>
</dbReference>
<evidence type="ECO:0000256" key="4">
    <source>
        <dbReference type="ARBA" id="ARBA00023123"/>
    </source>
</evidence>
<dbReference type="Pfam" id="PF00595">
    <property type="entry name" value="PDZ"/>
    <property type="match status" value="1"/>
</dbReference>
<evidence type="ECO:0000256" key="7">
    <source>
        <dbReference type="SAM" id="Coils"/>
    </source>
</evidence>
<accession>A0A0P4W1V9</accession>
<feature type="domain" description="PDZ" evidence="9">
    <location>
        <begin position="282"/>
        <end position="373"/>
    </location>
</feature>
<dbReference type="EMBL" id="GDRN01109971">
    <property type="protein sequence ID" value="JAI56991.1"/>
    <property type="molecule type" value="Transcribed_RNA"/>
</dbReference>
<evidence type="ECO:0000256" key="2">
    <source>
        <dbReference type="ARBA" id="ARBA00022840"/>
    </source>
</evidence>
<keyword evidence="1 6" id="KW-0547">Nucleotide-binding</keyword>
<feature type="region of interest" description="Disordered" evidence="8">
    <location>
        <begin position="111"/>
        <end position="140"/>
    </location>
</feature>
<dbReference type="InterPro" id="IPR001609">
    <property type="entry name" value="Myosin_head_motor_dom-like"/>
</dbReference>
<dbReference type="EMBL" id="GDRN01109968">
    <property type="protein sequence ID" value="JAI56994.1"/>
    <property type="molecule type" value="Transcribed_RNA"/>
</dbReference>
<keyword evidence="2 6" id="KW-0067">ATP-binding</keyword>
<feature type="region of interest" description="Disordered" evidence="8">
    <location>
        <begin position="1999"/>
        <end position="2076"/>
    </location>
</feature>
<feature type="compositionally biased region" description="Polar residues" evidence="8">
    <location>
        <begin position="2021"/>
        <end position="2039"/>
    </location>
</feature>
<comment type="similarity">
    <text evidence="6">Belongs to the TRAFAC class myosin-kinesin ATPase superfamily. Myosin family.</text>
</comment>
<feature type="compositionally biased region" description="Polar residues" evidence="8">
    <location>
        <begin position="203"/>
        <end position="221"/>
    </location>
</feature>
<dbReference type="FunFam" id="3.40.850.10:FF:000020">
    <property type="entry name" value="unconventional myosin-XVIIIa isoform X1"/>
    <property type="match status" value="1"/>
</dbReference>
<dbReference type="GO" id="GO:0005524">
    <property type="term" value="F:ATP binding"/>
    <property type="evidence" value="ECO:0007669"/>
    <property type="project" value="UniProtKB-UniRule"/>
</dbReference>